<dbReference type="RefSeq" id="WP_013215387.1">
    <property type="nucleotide sequence ID" value="NC_014313.1"/>
</dbReference>
<evidence type="ECO:0000313" key="1">
    <source>
        <dbReference type="EMBL" id="ADJ23172.1"/>
    </source>
</evidence>
<dbReference type="HOGENOM" id="CLU_065796_1_0_5"/>
<dbReference type="OrthoDB" id="849313at2"/>
<dbReference type="AlphaFoldDB" id="D8JX36"/>
<organism evidence="1 2">
    <name type="scientific">Hyphomicrobium denitrificans (strain ATCC 51888 / DSM 1869 / NCIMB 11706 / TK 0415)</name>
    <dbReference type="NCBI Taxonomy" id="582899"/>
    <lineage>
        <taxon>Bacteria</taxon>
        <taxon>Pseudomonadati</taxon>
        <taxon>Pseudomonadota</taxon>
        <taxon>Alphaproteobacteria</taxon>
        <taxon>Hyphomicrobiales</taxon>
        <taxon>Hyphomicrobiaceae</taxon>
        <taxon>Hyphomicrobium</taxon>
    </lineage>
</organism>
<dbReference type="Pfam" id="PF00480">
    <property type="entry name" value="ROK"/>
    <property type="match status" value="1"/>
</dbReference>
<name>D8JX36_HYPDA</name>
<dbReference type="PANTHER" id="PTHR18964">
    <property type="entry name" value="ROK (REPRESSOR, ORF, KINASE) FAMILY"/>
    <property type="match status" value="1"/>
</dbReference>
<dbReference type="Gene3D" id="3.30.420.40">
    <property type="match status" value="2"/>
</dbReference>
<dbReference type="EMBL" id="CP002083">
    <property type="protein sequence ID" value="ADJ23172.1"/>
    <property type="molecule type" value="Genomic_DNA"/>
</dbReference>
<dbReference type="InterPro" id="IPR000600">
    <property type="entry name" value="ROK"/>
</dbReference>
<dbReference type="InterPro" id="IPR043129">
    <property type="entry name" value="ATPase_NBD"/>
</dbReference>
<reference evidence="2" key="1">
    <citation type="journal article" date="2011" name="J. Bacteriol.">
        <title>Genome sequences of eight morphologically diverse alphaproteobacteria.</title>
        <authorList>
            <consortium name="US DOE Joint Genome Institute"/>
            <person name="Brown P.J."/>
            <person name="Kysela D.T."/>
            <person name="Buechlein A."/>
            <person name="Hemmerich C."/>
            <person name="Brun Y.V."/>
        </authorList>
    </citation>
    <scope>NUCLEOTIDE SEQUENCE [LARGE SCALE GENOMIC DNA]</scope>
    <source>
        <strain evidence="2">ATCC 51888 / DSM 1869 / NCIB 11706 / TK 0415</strain>
    </source>
</reference>
<accession>D8JX36</accession>
<gene>
    <name evidence="1" type="ordered locus">Hden_1360</name>
</gene>
<evidence type="ECO:0000313" key="2">
    <source>
        <dbReference type="Proteomes" id="UP000002033"/>
    </source>
</evidence>
<dbReference type="KEGG" id="hdn:Hden_1360"/>
<proteinExistence type="predicted"/>
<protein>
    <submittedName>
        <fullName evidence="1">ROK family protein</fullName>
    </submittedName>
</protein>
<sequence>MPEIGDKKHVLRQDARSGNPNILSVDIGGTLIKAAVIDQSGALVSEFVTTPTPHPATPDTIIALIARIAAPLPDFGLISIGFPGVVHRECISTAPNLGTAHWKNFDLEQTLRDTFGAPVRILNDAIVYGLGVAKGPGRECVLTFGTGMGCALFSDGTIFCGLELGQHYARDDQNYDQYVGHAAYLELGLDAWNARAERALQAVHALTNADRIYLGGGNSRRITFALPEWATIVQPSSGVAGGARLWHADMDRWFAPRQPAMAQARERT</sequence>
<dbReference type="Proteomes" id="UP000002033">
    <property type="component" value="Chromosome"/>
</dbReference>
<keyword evidence="2" id="KW-1185">Reference proteome</keyword>
<dbReference type="STRING" id="582899.Hden_1360"/>
<dbReference type="SUPFAM" id="SSF53067">
    <property type="entry name" value="Actin-like ATPase domain"/>
    <property type="match status" value="1"/>
</dbReference>
<dbReference type="eggNOG" id="COG1940">
    <property type="taxonomic scope" value="Bacteria"/>
</dbReference>